<name>A0A0S0N899_9CAUD</name>
<keyword evidence="2" id="KW-1185">Reference proteome</keyword>
<dbReference type="OrthoDB" id="16937at10239"/>
<reference evidence="1 2" key="1">
    <citation type="journal article" date="2012" name="Appl. Environ. Microbiol.">
        <title>High Diversity and Novel Species of Pseudomonas aeruginosa Bacteriophages.</title>
        <authorList>
            <person name="Sepulveda-Robles O."/>
            <person name="Kameyama L."/>
            <person name="Guarneros G."/>
        </authorList>
    </citation>
    <scope>NUCLEOTIDE SEQUENCE [LARGE SCALE GENOMIC DNA]</scope>
</reference>
<proteinExistence type="predicted"/>
<dbReference type="EMBL" id="JQ067084">
    <property type="protein sequence ID" value="ALH23810.1"/>
    <property type="molecule type" value="Genomic_DNA"/>
</dbReference>
<dbReference type="Proteomes" id="UP000006182">
    <property type="component" value="Segment"/>
</dbReference>
<evidence type="ECO:0000313" key="1">
    <source>
        <dbReference type="EMBL" id="ALH23810.1"/>
    </source>
</evidence>
<sequence>MADLRQFAGRIRVMGKRIEKNADAMTRKVALAVDSAVVIATPVDTGRARSNWQVNLGAPADGTRDALDQTGQAAIAEGQAEIAKYKGGSAIHITNNLPYIGRLNDGWSAQAPSGFVEKAVLVGVAAAQGAGSLLQNALKEEL</sequence>
<accession>A0A0S0N899</accession>
<evidence type="ECO:0000313" key="2">
    <source>
        <dbReference type="Proteomes" id="UP000006182"/>
    </source>
</evidence>
<protein>
    <submittedName>
        <fullName evidence="1">Virion structural protein</fullName>
    </submittedName>
</protein>
<organism evidence="1 2">
    <name type="scientific">Pseudomonas phage PaMx25</name>
    <dbReference type="NCBI Taxonomy" id="1175654"/>
    <lineage>
        <taxon>Viruses</taxon>
        <taxon>Duplodnaviria</taxon>
        <taxon>Heunggongvirae</taxon>
        <taxon>Uroviricota</taxon>
        <taxon>Caudoviricetes</taxon>
        <taxon>Queuovirinae</taxon>
        <taxon>Nipunavirus</taxon>
        <taxon>Nipunavirus PaMx25</taxon>
    </lineage>
</organism>
<gene>
    <name evidence="1" type="ORF">PaMx25_20</name>
</gene>